<proteinExistence type="inferred from homology"/>
<dbReference type="GO" id="GO:0003735">
    <property type="term" value="F:structural constituent of ribosome"/>
    <property type="evidence" value="ECO:0007669"/>
    <property type="project" value="InterPro"/>
</dbReference>
<comment type="caution">
    <text evidence="5">The sequence shown here is derived from an EMBL/GenBank/DDBJ whole genome shotgun (WGS) entry which is preliminary data.</text>
</comment>
<evidence type="ECO:0000313" key="5">
    <source>
        <dbReference type="EMBL" id="EJK71772.1"/>
    </source>
</evidence>
<dbReference type="InterPro" id="IPR026569">
    <property type="entry name" value="Ribosomal_bL28"/>
</dbReference>
<name>K0TLD4_THAOC</name>
<evidence type="ECO:0000313" key="6">
    <source>
        <dbReference type="Proteomes" id="UP000266841"/>
    </source>
</evidence>
<dbReference type="GO" id="GO:0005762">
    <property type="term" value="C:mitochondrial large ribosomal subunit"/>
    <property type="evidence" value="ECO:0007669"/>
    <property type="project" value="TreeGrafter"/>
</dbReference>
<sequence length="141" mass="16109">MVARDTGQIDPAEGSTMEKTSVLEIRTRRKWKPNVQMKRLYSEVLDEMLRFHVTTSALRTIDKYGGLDNYLLNSRHVSTEGFGEGQRARNRIVMTLKQREKLREEAIERGESVDDWDKIPLVGKKVKSNEEVGEGEDDAAA</sequence>
<keyword evidence="2" id="KW-0689">Ribosomal protein</keyword>
<evidence type="ECO:0000256" key="4">
    <source>
        <dbReference type="ARBA" id="ARBA00035269"/>
    </source>
</evidence>
<evidence type="ECO:0000256" key="1">
    <source>
        <dbReference type="ARBA" id="ARBA00008760"/>
    </source>
</evidence>
<evidence type="ECO:0000256" key="3">
    <source>
        <dbReference type="ARBA" id="ARBA00023274"/>
    </source>
</evidence>
<dbReference type="InterPro" id="IPR034704">
    <property type="entry name" value="Ribosomal_bL28/bL31-like_sf"/>
</dbReference>
<dbReference type="SUPFAM" id="SSF143800">
    <property type="entry name" value="L28p-like"/>
    <property type="match status" value="1"/>
</dbReference>
<dbReference type="FunFam" id="2.30.170.40:FF:000003">
    <property type="entry name" value="54S ribosomal protein L24"/>
    <property type="match status" value="1"/>
</dbReference>
<protein>
    <recommendedName>
        <fullName evidence="4">Large ribosomal subunit protein bL28m</fullName>
    </recommendedName>
</protein>
<dbReference type="AlphaFoldDB" id="K0TLD4"/>
<keyword evidence="3" id="KW-0687">Ribonucleoprotein</keyword>
<dbReference type="PANTHER" id="PTHR13528:SF2">
    <property type="entry name" value="LARGE RIBOSOMAL SUBUNIT PROTEIN BL28M"/>
    <property type="match status" value="1"/>
</dbReference>
<dbReference type="PANTHER" id="PTHR13528">
    <property type="entry name" value="39S RIBOSOMAL PROTEIN L28, MITOCHONDRIAL"/>
    <property type="match status" value="1"/>
</dbReference>
<accession>K0TLD4</accession>
<gene>
    <name evidence="5" type="ORF">THAOC_06758</name>
</gene>
<dbReference type="Gene3D" id="2.30.170.40">
    <property type="entry name" value="Ribosomal protein L28/L24"/>
    <property type="match status" value="1"/>
</dbReference>
<dbReference type="InterPro" id="IPR037147">
    <property type="entry name" value="Ribosomal_bL28_sf"/>
</dbReference>
<keyword evidence="6" id="KW-1185">Reference proteome</keyword>
<dbReference type="EMBL" id="AGNL01006809">
    <property type="protein sequence ID" value="EJK71772.1"/>
    <property type="molecule type" value="Genomic_DNA"/>
</dbReference>
<dbReference type="Proteomes" id="UP000266841">
    <property type="component" value="Unassembled WGS sequence"/>
</dbReference>
<dbReference type="OrthoDB" id="361870at2759"/>
<organism evidence="5 6">
    <name type="scientific">Thalassiosira oceanica</name>
    <name type="common">Marine diatom</name>
    <dbReference type="NCBI Taxonomy" id="159749"/>
    <lineage>
        <taxon>Eukaryota</taxon>
        <taxon>Sar</taxon>
        <taxon>Stramenopiles</taxon>
        <taxon>Ochrophyta</taxon>
        <taxon>Bacillariophyta</taxon>
        <taxon>Coscinodiscophyceae</taxon>
        <taxon>Thalassiosirophycidae</taxon>
        <taxon>Thalassiosirales</taxon>
        <taxon>Thalassiosiraceae</taxon>
        <taxon>Thalassiosira</taxon>
    </lineage>
</organism>
<evidence type="ECO:0000256" key="2">
    <source>
        <dbReference type="ARBA" id="ARBA00022980"/>
    </source>
</evidence>
<dbReference type="eggNOG" id="KOG3278">
    <property type="taxonomic scope" value="Eukaryota"/>
</dbReference>
<reference evidence="5 6" key="1">
    <citation type="journal article" date="2012" name="Genome Biol.">
        <title>Genome and low-iron response of an oceanic diatom adapted to chronic iron limitation.</title>
        <authorList>
            <person name="Lommer M."/>
            <person name="Specht M."/>
            <person name="Roy A.S."/>
            <person name="Kraemer L."/>
            <person name="Andreson R."/>
            <person name="Gutowska M.A."/>
            <person name="Wolf J."/>
            <person name="Bergner S.V."/>
            <person name="Schilhabel M.B."/>
            <person name="Klostermeier U.C."/>
            <person name="Beiko R.G."/>
            <person name="Rosenstiel P."/>
            <person name="Hippler M."/>
            <person name="Laroche J."/>
        </authorList>
    </citation>
    <scope>NUCLEOTIDE SEQUENCE [LARGE SCALE GENOMIC DNA]</scope>
    <source>
        <strain evidence="5 6">CCMP1005</strain>
    </source>
</reference>
<comment type="similarity">
    <text evidence="1">Belongs to the bacterial ribosomal protein bL28 family.</text>
</comment>
<dbReference type="Pfam" id="PF00830">
    <property type="entry name" value="Ribosomal_L28"/>
    <property type="match status" value="1"/>
</dbReference>